<accession>A0A8J3YC55</accession>
<protein>
    <recommendedName>
        <fullName evidence="3">DUF2218 domain-containing protein</fullName>
    </recommendedName>
</protein>
<dbReference type="Gene3D" id="3.30.310.50">
    <property type="entry name" value="Alpha-D-phosphohexomutase, C-terminal domain"/>
    <property type="match status" value="1"/>
</dbReference>
<comment type="caution">
    <text evidence="1">The sequence shown here is derived from an EMBL/GenBank/DDBJ whole genome shotgun (WGS) entry which is preliminary data.</text>
</comment>
<evidence type="ECO:0000313" key="1">
    <source>
        <dbReference type="EMBL" id="GIJ05182.1"/>
    </source>
</evidence>
<dbReference type="InterPro" id="IPR014543">
    <property type="entry name" value="UCP028291"/>
</dbReference>
<gene>
    <name evidence="1" type="ORF">Sya03_45340</name>
</gene>
<organism evidence="1 2">
    <name type="scientific">Spirilliplanes yamanashiensis</name>
    <dbReference type="NCBI Taxonomy" id="42233"/>
    <lineage>
        <taxon>Bacteria</taxon>
        <taxon>Bacillati</taxon>
        <taxon>Actinomycetota</taxon>
        <taxon>Actinomycetes</taxon>
        <taxon>Micromonosporales</taxon>
        <taxon>Micromonosporaceae</taxon>
        <taxon>Spirilliplanes</taxon>
    </lineage>
</organism>
<dbReference type="Proteomes" id="UP000652013">
    <property type="component" value="Unassembled WGS sequence"/>
</dbReference>
<reference evidence="1" key="1">
    <citation type="submission" date="2021-01" db="EMBL/GenBank/DDBJ databases">
        <title>Whole genome shotgun sequence of Spirilliplanes yamanashiensis NBRC 15828.</title>
        <authorList>
            <person name="Komaki H."/>
            <person name="Tamura T."/>
        </authorList>
    </citation>
    <scope>NUCLEOTIDE SEQUENCE</scope>
    <source>
        <strain evidence="1">NBRC 15828</strain>
    </source>
</reference>
<dbReference type="RefSeq" id="WP_203940399.1">
    <property type="nucleotide sequence ID" value="NZ_BAAAGJ010000011.1"/>
</dbReference>
<dbReference type="AlphaFoldDB" id="A0A8J3YC55"/>
<name>A0A8J3YC55_9ACTN</name>
<dbReference type="Pfam" id="PF09981">
    <property type="entry name" value="DUF2218"/>
    <property type="match status" value="1"/>
</dbReference>
<dbReference type="EMBL" id="BOOY01000032">
    <property type="protein sequence ID" value="GIJ05182.1"/>
    <property type="molecule type" value="Genomic_DNA"/>
</dbReference>
<evidence type="ECO:0008006" key="3">
    <source>
        <dbReference type="Google" id="ProtNLM"/>
    </source>
</evidence>
<keyword evidence="2" id="KW-1185">Reference proteome</keyword>
<sequence length="97" mass="10253">MNTTAYIATDRPARYLKQLVSHVGRKIPVEEADGGATFRLSDTAVGAAVVDGDGLRCTATAADAETLARVQHVVGGHLIRFMGRDEPVAWTDASQAS</sequence>
<evidence type="ECO:0000313" key="2">
    <source>
        <dbReference type="Proteomes" id="UP000652013"/>
    </source>
</evidence>
<proteinExistence type="predicted"/>